<dbReference type="Proteomes" id="UP000529795">
    <property type="component" value="Unassembled WGS sequence"/>
</dbReference>
<protein>
    <submittedName>
        <fullName evidence="1">Uncharacterized protein</fullName>
    </submittedName>
</protein>
<reference evidence="1 2" key="1">
    <citation type="submission" date="2020-08" db="EMBL/GenBank/DDBJ databases">
        <title>Genomic Encyclopedia of Type Strains, Phase IV (KMG-IV): sequencing the most valuable type-strain genomes for metagenomic binning, comparative biology and taxonomic classification.</title>
        <authorList>
            <person name="Goeker M."/>
        </authorList>
    </citation>
    <scope>NUCLEOTIDE SEQUENCE [LARGE SCALE GENOMIC DNA]</scope>
    <source>
        <strain evidence="1 2">YC6723</strain>
    </source>
</reference>
<name>A0A840FII1_9SPHN</name>
<comment type="caution">
    <text evidence="1">The sequence shown here is derived from an EMBL/GenBank/DDBJ whole genome shotgun (WGS) entry which is preliminary data.</text>
</comment>
<proteinExistence type="predicted"/>
<keyword evidence="2" id="KW-1185">Reference proteome</keyword>
<evidence type="ECO:0000313" key="2">
    <source>
        <dbReference type="Proteomes" id="UP000529795"/>
    </source>
</evidence>
<dbReference type="AlphaFoldDB" id="A0A840FII1"/>
<organism evidence="1 2">
    <name type="scientific">Sphingomonas jinjuensis</name>
    <dbReference type="NCBI Taxonomy" id="535907"/>
    <lineage>
        <taxon>Bacteria</taxon>
        <taxon>Pseudomonadati</taxon>
        <taxon>Pseudomonadota</taxon>
        <taxon>Alphaproteobacteria</taxon>
        <taxon>Sphingomonadales</taxon>
        <taxon>Sphingomonadaceae</taxon>
        <taxon>Sphingomonas</taxon>
    </lineage>
</organism>
<dbReference type="EMBL" id="JACIEV010000013">
    <property type="protein sequence ID" value="MBB4155504.1"/>
    <property type="molecule type" value="Genomic_DNA"/>
</dbReference>
<gene>
    <name evidence="1" type="ORF">GGQ80_003429</name>
</gene>
<evidence type="ECO:0000313" key="1">
    <source>
        <dbReference type="EMBL" id="MBB4155504.1"/>
    </source>
</evidence>
<dbReference type="RefSeq" id="WP_246347173.1">
    <property type="nucleotide sequence ID" value="NZ_JACIEV010000013.1"/>
</dbReference>
<accession>A0A840FII1</accession>
<sequence length="65" mass="7081">MLNMRIKRLAADAGRALDRLAAVEASVAALGDEDLLNLADIFAASDPTPLRDMAEAEMRRRNLTL</sequence>